<comment type="function">
    <text evidence="6">Also exhibits azoreductase activity. Catalyzes the reductive cleavage of the azo bond in aromatic azo compounds to the corresponding amines.</text>
</comment>
<evidence type="ECO:0000313" key="9">
    <source>
        <dbReference type="Proteomes" id="UP001151088"/>
    </source>
</evidence>
<keyword evidence="4 6" id="KW-0520">NAD</keyword>
<dbReference type="Pfam" id="PF02525">
    <property type="entry name" value="Flavodoxin_2"/>
    <property type="match status" value="1"/>
</dbReference>
<dbReference type="Proteomes" id="UP001151088">
    <property type="component" value="Unassembled WGS sequence"/>
</dbReference>
<evidence type="ECO:0000256" key="5">
    <source>
        <dbReference type="ARBA" id="ARBA00048542"/>
    </source>
</evidence>
<sequence>MKLLHIDSSIQADSSASRAITSEIVKQFRARDPGLEIDYRDLAAAPLPHLSFAGLATPEAQAVLEDFLAADIVVIGAPMYNFTISSQLKAWLDHILIAGRTFSYGPEGVTGLAGGKRVVVALSRGGLYSEGMPGAANEHAETYLRAVLGFIGIADPEFIVAEGVALGPDQRQAALEAALARSAPVAGSVLARAA</sequence>
<keyword evidence="9" id="KW-1185">Reference proteome</keyword>
<keyword evidence="1 6" id="KW-0285">Flavoprotein</keyword>
<dbReference type="InterPro" id="IPR003680">
    <property type="entry name" value="Flavodoxin_fold"/>
</dbReference>
<dbReference type="GO" id="GO:0009055">
    <property type="term" value="F:electron transfer activity"/>
    <property type="evidence" value="ECO:0007669"/>
    <property type="project" value="UniProtKB-UniRule"/>
</dbReference>
<dbReference type="SUPFAM" id="SSF52218">
    <property type="entry name" value="Flavoproteins"/>
    <property type="match status" value="1"/>
</dbReference>
<dbReference type="PANTHER" id="PTHR43741:SF4">
    <property type="entry name" value="FMN-DEPENDENT NADH:QUINONE OXIDOREDUCTASE"/>
    <property type="match status" value="1"/>
</dbReference>
<evidence type="ECO:0000256" key="2">
    <source>
        <dbReference type="ARBA" id="ARBA00022643"/>
    </source>
</evidence>
<evidence type="ECO:0000256" key="6">
    <source>
        <dbReference type="HAMAP-Rule" id="MF_01216"/>
    </source>
</evidence>
<protein>
    <recommendedName>
        <fullName evidence="6">FMN dependent NADH:quinone oxidoreductase</fullName>
        <ecNumber evidence="6">1.6.5.-</ecNumber>
    </recommendedName>
    <alternativeName>
        <fullName evidence="6">Azo-dye reductase</fullName>
    </alternativeName>
    <alternativeName>
        <fullName evidence="6">FMN-dependent NADH-azo compound oxidoreductase</fullName>
    </alternativeName>
    <alternativeName>
        <fullName evidence="6">FMN-dependent NADH-azoreductase</fullName>
        <ecNumber evidence="6">1.7.1.17</ecNumber>
    </alternativeName>
</protein>
<gene>
    <name evidence="6" type="primary">azoR</name>
    <name evidence="8" type="ORF">NVS89_11600</name>
</gene>
<evidence type="ECO:0000256" key="1">
    <source>
        <dbReference type="ARBA" id="ARBA00022630"/>
    </source>
</evidence>
<evidence type="ECO:0000313" key="8">
    <source>
        <dbReference type="EMBL" id="MCS0495746.1"/>
    </source>
</evidence>
<evidence type="ECO:0000256" key="4">
    <source>
        <dbReference type="ARBA" id="ARBA00023027"/>
    </source>
</evidence>
<comment type="function">
    <text evidence="6">Quinone reductase that provides resistance to thiol-specific stress caused by electrophilic quinones.</text>
</comment>
<reference evidence="8" key="1">
    <citation type="submission" date="2022-08" db="EMBL/GenBank/DDBJ databases">
        <authorList>
            <person name="Li F."/>
        </authorList>
    </citation>
    <scope>NUCLEOTIDE SEQUENCE</scope>
    <source>
        <strain evidence="8">MQZ15Z-1</strain>
    </source>
</reference>
<dbReference type="EMBL" id="JANTHZ010000004">
    <property type="protein sequence ID" value="MCS0495746.1"/>
    <property type="molecule type" value="Genomic_DNA"/>
</dbReference>
<dbReference type="GO" id="GO:0016652">
    <property type="term" value="F:oxidoreductase activity, acting on NAD(P)H as acceptor"/>
    <property type="evidence" value="ECO:0007669"/>
    <property type="project" value="UniProtKB-UniRule"/>
</dbReference>
<dbReference type="PANTHER" id="PTHR43741">
    <property type="entry name" value="FMN-DEPENDENT NADH-AZOREDUCTASE 1"/>
    <property type="match status" value="1"/>
</dbReference>
<evidence type="ECO:0000259" key="7">
    <source>
        <dbReference type="Pfam" id="PF02525"/>
    </source>
</evidence>
<comment type="catalytic activity">
    <reaction evidence="6">
        <text>2 a quinone + NADH + H(+) = 2 a 1,4-benzosemiquinone + NAD(+)</text>
        <dbReference type="Rhea" id="RHEA:65952"/>
        <dbReference type="ChEBI" id="CHEBI:15378"/>
        <dbReference type="ChEBI" id="CHEBI:57540"/>
        <dbReference type="ChEBI" id="CHEBI:57945"/>
        <dbReference type="ChEBI" id="CHEBI:132124"/>
        <dbReference type="ChEBI" id="CHEBI:134225"/>
    </reaction>
</comment>
<name>A0A9X2PBT1_9HYPH</name>
<accession>A0A9X2PBT1</accession>
<feature type="binding site" evidence="6">
    <location>
        <begin position="15"/>
        <end position="17"/>
    </location>
    <ligand>
        <name>FMN</name>
        <dbReference type="ChEBI" id="CHEBI:58210"/>
    </ligand>
</feature>
<dbReference type="RefSeq" id="WP_258732910.1">
    <property type="nucleotide sequence ID" value="NZ_JANTHZ010000004.1"/>
</dbReference>
<evidence type="ECO:0000256" key="3">
    <source>
        <dbReference type="ARBA" id="ARBA00023002"/>
    </source>
</evidence>
<keyword evidence="2 6" id="KW-0288">FMN</keyword>
<dbReference type="AlphaFoldDB" id="A0A9X2PBT1"/>
<proteinExistence type="inferred from homology"/>
<dbReference type="HAMAP" id="MF_01216">
    <property type="entry name" value="Azoreductase_type1"/>
    <property type="match status" value="1"/>
</dbReference>
<comment type="catalytic activity">
    <reaction evidence="5">
        <text>N,N-dimethyl-1,4-phenylenediamine + anthranilate + 2 NAD(+) = 2-(4-dimethylaminophenyl)diazenylbenzoate + 2 NADH + 2 H(+)</text>
        <dbReference type="Rhea" id="RHEA:55872"/>
        <dbReference type="ChEBI" id="CHEBI:15378"/>
        <dbReference type="ChEBI" id="CHEBI:15783"/>
        <dbReference type="ChEBI" id="CHEBI:16567"/>
        <dbReference type="ChEBI" id="CHEBI:57540"/>
        <dbReference type="ChEBI" id="CHEBI:57945"/>
        <dbReference type="ChEBI" id="CHEBI:71579"/>
        <dbReference type="EC" id="1.7.1.17"/>
    </reaction>
    <physiologicalReaction direction="right-to-left" evidence="5">
        <dbReference type="Rhea" id="RHEA:55874"/>
    </physiologicalReaction>
</comment>
<organism evidence="8 9">
    <name type="scientific">Ancylobacter mangrovi</name>
    <dbReference type="NCBI Taxonomy" id="2972472"/>
    <lineage>
        <taxon>Bacteria</taxon>
        <taxon>Pseudomonadati</taxon>
        <taxon>Pseudomonadota</taxon>
        <taxon>Alphaproteobacteria</taxon>
        <taxon>Hyphomicrobiales</taxon>
        <taxon>Xanthobacteraceae</taxon>
        <taxon>Ancylobacter</taxon>
    </lineage>
</organism>
<feature type="binding site" evidence="6">
    <location>
        <begin position="123"/>
        <end position="126"/>
    </location>
    <ligand>
        <name>FMN</name>
        <dbReference type="ChEBI" id="CHEBI:58210"/>
    </ligand>
</feature>
<dbReference type="GO" id="GO:0016655">
    <property type="term" value="F:oxidoreductase activity, acting on NAD(P)H, quinone or similar compound as acceptor"/>
    <property type="evidence" value="ECO:0007669"/>
    <property type="project" value="InterPro"/>
</dbReference>
<feature type="binding site" evidence="6">
    <location>
        <begin position="79"/>
        <end position="82"/>
    </location>
    <ligand>
        <name>FMN</name>
        <dbReference type="ChEBI" id="CHEBI:58210"/>
    </ligand>
</feature>
<feature type="domain" description="Flavodoxin-like fold" evidence="7">
    <location>
        <begin position="1"/>
        <end position="181"/>
    </location>
</feature>
<comment type="subunit">
    <text evidence="6">Homodimer.</text>
</comment>
<feature type="binding site" evidence="6">
    <location>
        <position position="9"/>
    </location>
    <ligand>
        <name>FMN</name>
        <dbReference type="ChEBI" id="CHEBI:58210"/>
    </ligand>
</feature>
<keyword evidence="3 6" id="KW-0560">Oxidoreductase</keyword>
<dbReference type="InterPro" id="IPR029039">
    <property type="entry name" value="Flavoprotein-like_sf"/>
</dbReference>
<dbReference type="Gene3D" id="3.40.50.360">
    <property type="match status" value="1"/>
</dbReference>
<dbReference type="InterPro" id="IPR050104">
    <property type="entry name" value="FMN-dep_NADH:Q_OxRdtase_AzoR1"/>
</dbReference>
<comment type="cofactor">
    <cofactor evidence="6">
        <name>FMN</name>
        <dbReference type="ChEBI" id="CHEBI:58210"/>
    </cofactor>
    <text evidence="6">Binds 1 FMN per subunit.</text>
</comment>
<dbReference type="EC" id="1.7.1.17" evidence="6"/>
<comment type="caution">
    <text evidence="8">The sequence shown here is derived from an EMBL/GenBank/DDBJ whole genome shotgun (WGS) entry which is preliminary data.</text>
</comment>
<dbReference type="GO" id="GO:0010181">
    <property type="term" value="F:FMN binding"/>
    <property type="evidence" value="ECO:0007669"/>
    <property type="project" value="UniProtKB-UniRule"/>
</dbReference>
<comment type="similarity">
    <text evidence="6">Belongs to the azoreductase type 1 family.</text>
</comment>
<dbReference type="EC" id="1.6.5.-" evidence="6"/>
<dbReference type="InterPro" id="IPR023048">
    <property type="entry name" value="NADH:quinone_OxRdtase_FMN_depd"/>
</dbReference>